<dbReference type="InterPro" id="IPR029030">
    <property type="entry name" value="Caspase-like_dom_sf"/>
</dbReference>
<dbReference type="InterPro" id="IPR011600">
    <property type="entry name" value="Pept_C14_caspase"/>
</dbReference>
<organism evidence="5">
    <name type="scientific">Echinostoma caproni</name>
    <dbReference type="NCBI Taxonomy" id="27848"/>
    <lineage>
        <taxon>Eukaryota</taxon>
        <taxon>Metazoa</taxon>
        <taxon>Spiralia</taxon>
        <taxon>Lophotrochozoa</taxon>
        <taxon>Platyhelminthes</taxon>
        <taxon>Trematoda</taxon>
        <taxon>Digenea</taxon>
        <taxon>Plagiorchiida</taxon>
        <taxon>Echinostomata</taxon>
        <taxon>Echinostomatoidea</taxon>
        <taxon>Echinostomatidae</taxon>
        <taxon>Echinostoma</taxon>
    </lineage>
</organism>
<sequence>MVLFLPNRFLNHTLHKTQFTGYLLETSKIVPNQNTEGENSITGYSRWLTMASCISFDRFCGLFDRSDRIVSIMNTSVIVFIIIVSLICSVIQSYKFHVDRHWHFAVDFIWSHSFLTDQGYYAFRNSVYGSWFIRALSEVLLRYGSISDLLSIMTRVNHSVAYEYESLAASAIPLPFHMSHSMP</sequence>
<gene>
    <name evidence="3" type="ORF">ECPE_LOCUS13198</name>
</gene>
<evidence type="ECO:0000259" key="2">
    <source>
        <dbReference type="PROSITE" id="PS50207"/>
    </source>
</evidence>
<feature type="transmembrane region" description="Helical" evidence="1">
    <location>
        <begin position="69"/>
        <end position="91"/>
    </location>
</feature>
<dbReference type="AlphaFoldDB" id="A0A183B1W3"/>
<dbReference type="GO" id="GO:0006508">
    <property type="term" value="P:proteolysis"/>
    <property type="evidence" value="ECO:0007669"/>
    <property type="project" value="InterPro"/>
</dbReference>
<dbReference type="SUPFAM" id="SSF52129">
    <property type="entry name" value="Caspase-like"/>
    <property type="match status" value="1"/>
</dbReference>
<keyword evidence="1" id="KW-0812">Transmembrane</keyword>
<dbReference type="Proteomes" id="UP000272942">
    <property type="component" value="Unassembled WGS sequence"/>
</dbReference>
<dbReference type="EMBL" id="UZAN01054541">
    <property type="protein sequence ID" value="VDP90470.1"/>
    <property type="molecule type" value="Genomic_DNA"/>
</dbReference>
<evidence type="ECO:0000313" key="3">
    <source>
        <dbReference type="EMBL" id="VDP90470.1"/>
    </source>
</evidence>
<keyword evidence="1" id="KW-0472">Membrane</keyword>
<protein>
    <submittedName>
        <fullName evidence="5">CASPASE_P10 domain-containing protein</fullName>
    </submittedName>
</protein>
<dbReference type="Pfam" id="PF00656">
    <property type="entry name" value="Peptidase_C14"/>
    <property type="match status" value="1"/>
</dbReference>
<evidence type="ECO:0000313" key="5">
    <source>
        <dbReference type="WBParaSite" id="ECPE_0001323701-mRNA-1"/>
    </source>
</evidence>
<feature type="domain" description="Caspase family p10" evidence="2">
    <location>
        <begin position="119"/>
        <end position="183"/>
    </location>
</feature>
<keyword evidence="1" id="KW-1133">Transmembrane helix</keyword>
<dbReference type="OrthoDB" id="6116485at2759"/>
<proteinExistence type="predicted"/>
<dbReference type="Gene3D" id="3.30.70.1470">
    <property type="entry name" value="Caspase-like"/>
    <property type="match status" value="1"/>
</dbReference>
<reference evidence="3 4" key="2">
    <citation type="submission" date="2018-11" db="EMBL/GenBank/DDBJ databases">
        <authorList>
            <consortium name="Pathogen Informatics"/>
        </authorList>
    </citation>
    <scope>NUCLEOTIDE SEQUENCE [LARGE SCALE GENOMIC DNA]</scope>
    <source>
        <strain evidence="3 4">Egypt</strain>
    </source>
</reference>
<evidence type="ECO:0000313" key="4">
    <source>
        <dbReference type="Proteomes" id="UP000272942"/>
    </source>
</evidence>
<dbReference type="WBParaSite" id="ECPE_0001323701-mRNA-1">
    <property type="protein sequence ID" value="ECPE_0001323701-mRNA-1"/>
    <property type="gene ID" value="ECPE_0001323701"/>
</dbReference>
<name>A0A183B1W3_9TREM</name>
<evidence type="ECO:0000256" key="1">
    <source>
        <dbReference type="SAM" id="Phobius"/>
    </source>
</evidence>
<keyword evidence="4" id="KW-1185">Reference proteome</keyword>
<dbReference type="PROSITE" id="PS50207">
    <property type="entry name" value="CASPASE_P10"/>
    <property type="match status" value="1"/>
</dbReference>
<dbReference type="InterPro" id="IPR002138">
    <property type="entry name" value="Pept_C14_p10"/>
</dbReference>
<reference evidence="5" key="1">
    <citation type="submission" date="2016-06" db="UniProtKB">
        <authorList>
            <consortium name="WormBaseParasite"/>
        </authorList>
    </citation>
    <scope>IDENTIFICATION</scope>
</reference>
<accession>A0A183B1W3</accession>
<dbReference type="GO" id="GO:0004197">
    <property type="term" value="F:cysteine-type endopeptidase activity"/>
    <property type="evidence" value="ECO:0007669"/>
    <property type="project" value="InterPro"/>
</dbReference>